<evidence type="ECO:0008006" key="3">
    <source>
        <dbReference type="Google" id="ProtNLM"/>
    </source>
</evidence>
<sequence length="70" mass="7450">MARHRPQIPTGDLFQGRGTYVVDVDGLVAYAHIAESASDIPPIDELMARVRELGRAREGAALPAAQPTPG</sequence>
<evidence type="ECO:0000313" key="2">
    <source>
        <dbReference type="Proteomes" id="UP001056035"/>
    </source>
</evidence>
<dbReference type="Proteomes" id="UP001056035">
    <property type="component" value="Chromosome"/>
</dbReference>
<dbReference type="EMBL" id="CP098502">
    <property type="protein sequence ID" value="UTI65171.1"/>
    <property type="molecule type" value="Genomic_DNA"/>
</dbReference>
<accession>A0ABY5DU24</accession>
<keyword evidence="2" id="KW-1185">Reference proteome</keyword>
<protein>
    <recommendedName>
        <fullName evidence="3">Redoxin domain-containing protein</fullName>
    </recommendedName>
</protein>
<evidence type="ECO:0000313" key="1">
    <source>
        <dbReference type="EMBL" id="UTI65171.1"/>
    </source>
</evidence>
<proteinExistence type="predicted"/>
<reference evidence="1 2" key="1">
    <citation type="submission" date="2022-06" db="EMBL/GenBank/DDBJ databases">
        <title>Paraconexibacter antarcticus.</title>
        <authorList>
            <person name="Kim C.S."/>
        </authorList>
    </citation>
    <scope>NUCLEOTIDE SEQUENCE [LARGE SCALE GENOMIC DNA]</scope>
    <source>
        <strain evidence="1 2">02-257</strain>
    </source>
</reference>
<dbReference type="RefSeq" id="WP_254571858.1">
    <property type="nucleotide sequence ID" value="NZ_CP098502.1"/>
</dbReference>
<organism evidence="1 2">
    <name type="scientific">Paraconexibacter antarcticus</name>
    <dbReference type="NCBI Taxonomy" id="2949664"/>
    <lineage>
        <taxon>Bacteria</taxon>
        <taxon>Bacillati</taxon>
        <taxon>Actinomycetota</taxon>
        <taxon>Thermoleophilia</taxon>
        <taxon>Solirubrobacterales</taxon>
        <taxon>Paraconexibacteraceae</taxon>
        <taxon>Paraconexibacter</taxon>
    </lineage>
</organism>
<name>A0ABY5DU24_9ACTN</name>
<gene>
    <name evidence="1" type="ORF">NBH00_02925</name>
</gene>